<dbReference type="GO" id="GO:0009653">
    <property type="term" value="P:anatomical structure morphogenesis"/>
    <property type="evidence" value="ECO:0007669"/>
    <property type="project" value="TreeGrafter"/>
</dbReference>
<organism evidence="13 14">
    <name type="scientific">Pyxicephalus adspersus</name>
    <name type="common">African bullfrog</name>
    <dbReference type="NCBI Taxonomy" id="30357"/>
    <lineage>
        <taxon>Eukaryota</taxon>
        <taxon>Metazoa</taxon>
        <taxon>Chordata</taxon>
        <taxon>Craniata</taxon>
        <taxon>Vertebrata</taxon>
        <taxon>Euteleostomi</taxon>
        <taxon>Amphibia</taxon>
        <taxon>Batrachia</taxon>
        <taxon>Anura</taxon>
        <taxon>Neobatrachia</taxon>
        <taxon>Ranoidea</taxon>
        <taxon>Pyxicephalidae</taxon>
        <taxon>Pyxicephalinae</taxon>
        <taxon>Pyxicephalus</taxon>
    </lineage>
</organism>
<dbReference type="GO" id="GO:0005509">
    <property type="term" value="F:calcium ion binding"/>
    <property type="evidence" value="ECO:0007669"/>
    <property type="project" value="UniProtKB-UniRule"/>
</dbReference>
<dbReference type="SUPFAM" id="SSF56436">
    <property type="entry name" value="C-type lectin-like"/>
    <property type="match status" value="1"/>
</dbReference>
<dbReference type="PROSITE" id="PS50268">
    <property type="entry name" value="CADHERIN_2"/>
    <property type="match status" value="1"/>
</dbReference>
<dbReference type="GO" id="GO:0016020">
    <property type="term" value="C:membrane"/>
    <property type="evidence" value="ECO:0007669"/>
    <property type="project" value="InterPro"/>
</dbReference>
<evidence type="ECO:0000256" key="7">
    <source>
        <dbReference type="ARBA" id="ARBA00023180"/>
    </source>
</evidence>
<dbReference type="Pfam" id="PF00059">
    <property type="entry name" value="Lectin_C"/>
    <property type="match status" value="1"/>
</dbReference>
<keyword evidence="4" id="KW-0677">Repeat</keyword>
<feature type="compositionally biased region" description="Polar residues" evidence="10">
    <location>
        <begin position="1774"/>
        <end position="1786"/>
    </location>
</feature>
<feature type="repeat" description="CSPG" evidence="9">
    <location>
        <begin position="1128"/>
        <end position="1225"/>
    </location>
</feature>
<dbReference type="PROSITE" id="PS50041">
    <property type="entry name" value="C_TYPE_LECTIN_2"/>
    <property type="match status" value="1"/>
</dbReference>
<dbReference type="PANTHER" id="PTHR45739:SF3">
    <property type="entry name" value="FRAS-RELATED EXTRACELLULAR MATRIX PROTEIN 1B PRECURSOR"/>
    <property type="match status" value="1"/>
</dbReference>
<feature type="domain" description="Cadherin" evidence="12">
    <location>
        <begin position="629"/>
        <end position="743"/>
    </location>
</feature>
<feature type="repeat" description="CSPG" evidence="9">
    <location>
        <begin position="261"/>
        <end position="355"/>
    </location>
</feature>
<dbReference type="EMBL" id="DYDO01000009">
    <property type="protein sequence ID" value="DBA17788.1"/>
    <property type="molecule type" value="Genomic_DNA"/>
</dbReference>
<dbReference type="Gene3D" id="3.10.100.10">
    <property type="entry name" value="Mannose-Binding Protein A, subunit A"/>
    <property type="match status" value="1"/>
</dbReference>
<dbReference type="InterPro" id="IPR051561">
    <property type="entry name" value="FRAS1_ECM"/>
</dbReference>
<dbReference type="InterPro" id="IPR038081">
    <property type="entry name" value="CalX-like_sf"/>
</dbReference>
<dbReference type="GO" id="GO:0007156">
    <property type="term" value="P:homophilic cell adhesion via plasma membrane adhesion molecules"/>
    <property type="evidence" value="ECO:0007669"/>
    <property type="project" value="InterPro"/>
</dbReference>
<dbReference type="InterPro" id="IPR039005">
    <property type="entry name" value="CSPG_rpt"/>
</dbReference>
<dbReference type="GO" id="GO:0007154">
    <property type="term" value="P:cell communication"/>
    <property type="evidence" value="ECO:0007669"/>
    <property type="project" value="InterPro"/>
</dbReference>
<evidence type="ECO:0000256" key="5">
    <source>
        <dbReference type="ARBA" id="ARBA00022837"/>
    </source>
</evidence>
<evidence type="ECO:0000259" key="11">
    <source>
        <dbReference type="PROSITE" id="PS50041"/>
    </source>
</evidence>
<feature type="region of interest" description="Disordered" evidence="10">
    <location>
        <begin position="169"/>
        <end position="189"/>
    </location>
</feature>
<dbReference type="SMART" id="SM00034">
    <property type="entry name" value="CLECT"/>
    <property type="match status" value="1"/>
</dbReference>
<evidence type="ECO:0000256" key="8">
    <source>
        <dbReference type="PROSITE-ProRule" id="PRU00043"/>
    </source>
</evidence>
<sequence>MTNKGVTVGRGQSVYITENELGFNVPIDGDSCKVEVVLNEPTTQRVGFLSPQGFDCHFLPDEVRYTHNGSPMLDVDHVMLRVYRFSEQETSVESFKLEVKIIEPTAGIVLLGENSLEVPEFYGISSKSVDKNILVFKQSLERSGTNCVARTLGSELGLPAYGRMVIEDSKPDSRPVAGSPSHPRVRNYRQESLRCSGNKACHPGLKEMRLLKTNCADLLTMGIRYEHLSPPSPDVDYLPLQIEAQNIWIPVRISGAVPNTPPRAAFMPTFILEIDQFILTPLTTATLDAEDDETPKNKLVFKISKPPPEGYITHVDDQTKAITSFTWQDLHDLRIAYQPPNTSHSDRRNYEVEFQAIDSYFLSSPPIMVHFSIRTAETNAPRVSWNMGLNLLEGQSRPITWDLFQIVDNDNIQAVRLVTVDGLHHGRLTLRGVPVLTFLQRDLFRGLIYYRHFGGEIFQDSFEFVLSDSHQPPNFSEKHVVVILITSVKDQLPKEVAGSTRHLVVKENEVTRIGKNQLHFTDTESPQSQVLYTLTKPCHSVISPGVQDAGKLIYVDTANTLEKDPLIPTLNVFTQEAVTHLKVAYMPPIQDIGPNPMYVQFEFSVSDEHGGKLTGLLFNITVMPVDDQTPKIFTSSVRTEEGASCLITGENIVVTDVDTKEENLRIILKSRPQHGNLDLRGVILSEGSFFTLEDLRALKVRYQHDDSESLEDVITLMVTDGNNAADGVLSVQILPVNDEPPELKPGLKSNLDCPEGGHIYITAENLYATDPDGDDAKLTYMVARMPLYGMIQRQGVMVEKFTQLDVIHGWIAYIHTGGEIGPHPRADTVTLIVSDGESTTADTCCSNGPLPPPIPLHASLPVYDLNITVMPVNNQPPIIHIGDIFVVDEGSSSVITLAHLNASDVDTMADNLIFFMETQPEFGYLKNKRPVPGSEKSADEIKISSFSLQHVTSGYIHYVQSHHRGIEPTADFFMISVSDSSHKSMSVPFYVVIKPTNDEQPQLHVKNLTIIEGGSCEIGPATLNAEDLDVPPDTLRFTVIIPPAHGLLLNAADGKNITAHRHVNFEEWKKSSTIDSFTLDELKQGMAFVYTHDDTDSVQDGFAVQLTDGKHTVQDTLYVHIVPVNDEKPRLIRNGGLEVETADNKVISSVVLEAEDRDSQSQFIYYIINKAPAFGELKKKVGSLWVTLYAGMNFTQEDIDLNHIWYFHTTILGCKGHDSFRFYLSDGEYSSPPETFYISILNLEKGDIVLLTRPVTLTEGDRVTLTTAVLLAADGTGKPERLLYAVSVPPVHGQIEYINYPGLPISSFSQLDVAAQKVCYVHDNSREAENDSFSFTVSNGLKAKDGSLTFFTKRTDRVPPTLLNNKGLQITEGGVMVISSNQLQLTDPDSPVEKLHYKIIEYPQYGQLYVGDLVLQDNQFTQVEFNNLFLSYRHHGGLATLDRFSFVATDDFNKGFLVDGQLKEDSAAFVIQVEHVDKMPPKILHKEKPSTVENLKDGKSDWLFCMCRVFILFFFAGDHIGRTFTQRDVNQRLIRYVINPSIDVTSDSFEFQVSDPAGNKIPPEILELQWSILQLAEPYYRICENAGTLAIKLVRTGSSRDPAFVGIKVQELSARHGLDFTHSSASLVQFDPGVSTKTWNIYLKNDGLEENHELLKVMLRTPKNAFLGKNQEGTVEIVDPRDGQCGVAKTSTKITQIRFTNPRASSQGVPRTYHSAPAIDRPGQQPAFAESGVLYHGMMPMNGAQQTRRRGEIWLVGAPHSLSNPERPQHDSAIPNSIGQSSNETQQGEKRRRCPAGWTRHQKFCYYLNSKKKNTWEDAEKDCAQMPNSHLTRVQSESAMRWLWNFAKKKPFWIGLLSAEGHSPRAPGQPWISGSFKPSPSFSPKAPEGSCILIWRRKEWTERSCTERHRYVCSTPL</sequence>
<dbReference type="InterPro" id="IPR003644">
    <property type="entry name" value="Calx_beta"/>
</dbReference>
<keyword evidence="6" id="KW-0130">Cell adhesion</keyword>
<dbReference type="Pfam" id="PF16184">
    <property type="entry name" value="Cadherin_3"/>
    <property type="match status" value="9"/>
</dbReference>
<dbReference type="PANTHER" id="PTHR45739">
    <property type="entry name" value="MATRIX PROTEIN, PUTATIVE-RELATED"/>
    <property type="match status" value="1"/>
</dbReference>
<dbReference type="SMART" id="SM00237">
    <property type="entry name" value="Calx_beta"/>
    <property type="match status" value="1"/>
</dbReference>
<dbReference type="InterPro" id="IPR016186">
    <property type="entry name" value="C-type_lectin-like/link_sf"/>
</dbReference>
<evidence type="ECO:0008006" key="15">
    <source>
        <dbReference type="Google" id="ProtNLM"/>
    </source>
</evidence>
<feature type="region of interest" description="Disordered" evidence="10">
    <location>
        <begin position="1760"/>
        <end position="1794"/>
    </location>
</feature>
<comment type="caution">
    <text evidence="13">The sequence shown here is derived from an EMBL/GenBank/DDBJ whole genome shotgun (WGS) entry which is preliminary data.</text>
</comment>
<feature type="repeat" description="CSPG" evidence="9">
    <location>
        <begin position="628"/>
        <end position="719"/>
    </location>
</feature>
<name>A0AAV2ZUC3_PYXAD</name>
<protein>
    <recommendedName>
        <fullName evidence="15">C-type lectin domain-containing protein</fullName>
    </recommendedName>
</protein>
<dbReference type="InterPro" id="IPR045658">
    <property type="entry name" value="FRAS1-rel_N"/>
</dbReference>
<evidence type="ECO:0000256" key="9">
    <source>
        <dbReference type="PROSITE-ProRule" id="PRU01201"/>
    </source>
</evidence>
<dbReference type="Pfam" id="PF03160">
    <property type="entry name" value="Calx-beta"/>
    <property type="match status" value="1"/>
</dbReference>
<dbReference type="PROSITE" id="PS51854">
    <property type="entry name" value="CSPG"/>
    <property type="match status" value="10"/>
</dbReference>
<dbReference type="SUPFAM" id="SSF141072">
    <property type="entry name" value="CalX-like"/>
    <property type="match status" value="1"/>
</dbReference>
<evidence type="ECO:0000256" key="10">
    <source>
        <dbReference type="SAM" id="MobiDB-lite"/>
    </source>
</evidence>
<evidence type="ECO:0000259" key="12">
    <source>
        <dbReference type="PROSITE" id="PS50268"/>
    </source>
</evidence>
<gene>
    <name evidence="13" type="ORF">GDO54_016111</name>
</gene>
<evidence type="ECO:0000256" key="4">
    <source>
        <dbReference type="ARBA" id="ARBA00022737"/>
    </source>
</evidence>
<keyword evidence="2" id="KW-0479">Metal-binding</keyword>
<dbReference type="InterPro" id="IPR002126">
    <property type="entry name" value="Cadherin-like_dom"/>
</dbReference>
<evidence type="ECO:0000256" key="3">
    <source>
        <dbReference type="ARBA" id="ARBA00022729"/>
    </source>
</evidence>
<feature type="repeat" description="CSPG" evidence="9">
    <location>
        <begin position="999"/>
        <end position="1107"/>
    </location>
</feature>
<dbReference type="Pfam" id="PF19309">
    <property type="entry name" value="Frem_N"/>
    <property type="match status" value="1"/>
</dbReference>
<keyword evidence="7" id="KW-0325">Glycoprotein</keyword>
<reference evidence="13" key="1">
    <citation type="thesis" date="2020" institute="ProQuest LLC" country="789 East Eisenhower Parkway, Ann Arbor, MI, USA">
        <title>Comparative Genomics and Chromosome Evolution.</title>
        <authorList>
            <person name="Mudd A.B."/>
        </authorList>
    </citation>
    <scope>NUCLEOTIDE SEQUENCE</scope>
    <source>
        <strain evidence="13">1538</strain>
        <tissue evidence="13">Blood</tissue>
    </source>
</reference>
<feature type="repeat" description="CSPG" evidence="9">
    <location>
        <begin position="380"/>
        <end position="467"/>
    </location>
</feature>
<dbReference type="InterPro" id="IPR001304">
    <property type="entry name" value="C-type_lectin-like"/>
</dbReference>
<keyword evidence="5 8" id="KW-0106">Calcium</keyword>
<evidence type="ECO:0000313" key="13">
    <source>
        <dbReference type="EMBL" id="DBA17788.1"/>
    </source>
</evidence>
<keyword evidence="14" id="KW-1185">Reference proteome</keyword>
<proteinExistence type="inferred from homology"/>
<dbReference type="InterPro" id="IPR016187">
    <property type="entry name" value="CTDL_fold"/>
</dbReference>
<feature type="repeat" description="CSPG" evidence="9">
    <location>
        <begin position="876"/>
        <end position="978"/>
    </location>
</feature>
<dbReference type="Proteomes" id="UP001181693">
    <property type="component" value="Unassembled WGS sequence"/>
</dbReference>
<evidence type="ECO:0000256" key="2">
    <source>
        <dbReference type="ARBA" id="ARBA00022723"/>
    </source>
</evidence>
<accession>A0AAV2ZUC3</accession>
<feature type="repeat" description="CSPG" evidence="9">
    <location>
        <begin position="742"/>
        <end position="834"/>
    </location>
</feature>
<feature type="repeat" description="CSPG" evidence="9">
    <location>
        <begin position="494"/>
        <end position="606"/>
    </location>
</feature>
<feature type="domain" description="C-type lectin" evidence="11">
    <location>
        <begin position="1801"/>
        <end position="1914"/>
    </location>
</feature>
<feature type="repeat" description="CSPG" evidence="9">
    <location>
        <begin position="1246"/>
        <end position="1338"/>
    </location>
</feature>
<comment type="similarity">
    <text evidence="1">Belongs to the FRAS1 family.</text>
</comment>
<dbReference type="Gene3D" id="2.60.40.2030">
    <property type="match status" value="1"/>
</dbReference>
<evidence type="ECO:0000256" key="1">
    <source>
        <dbReference type="ARBA" id="ARBA00005529"/>
    </source>
</evidence>
<evidence type="ECO:0000256" key="6">
    <source>
        <dbReference type="ARBA" id="ARBA00022889"/>
    </source>
</evidence>
<feature type="region of interest" description="Disordered" evidence="10">
    <location>
        <begin position="1703"/>
        <end position="1725"/>
    </location>
</feature>
<keyword evidence="3" id="KW-0732">Signal</keyword>
<feature type="repeat" description="CSPG" evidence="9">
    <location>
        <begin position="1359"/>
        <end position="1449"/>
    </location>
</feature>
<evidence type="ECO:0000313" key="14">
    <source>
        <dbReference type="Proteomes" id="UP001181693"/>
    </source>
</evidence>